<comment type="similarity">
    <text evidence="2">Belongs to the 2H phosphoesterase superfamily. ThpR family.</text>
</comment>
<dbReference type="EC" id="3.1.4.58" evidence="2"/>
<dbReference type="Proteomes" id="UP000252038">
    <property type="component" value="Chromosome"/>
</dbReference>
<dbReference type="Pfam" id="PF13563">
    <property type="entry name" value="2_5_RNA_ligase2"/>
    <property type="match status" value="1"/>
</dbReference>
<reference evidence="3 4" key="1">
    <citation type="submission" date="2018-05" db="EMBL/GenBank/DDBJ databases">
        <title>Genome sequencing, assembly and analysis of the novel insecticidal bacterium, Chromobacterium phragmitis.</title>
        <authorList>
            <person name="Sparks M.E."/>
            <person name="Blackburn M.B."/>
            <person name="Gundersen-Rindal D.E."/>
        </authorList>
    </citation>
    <scope>NUCLEOTIDE SEQUENCE [LARGE SCALE GENOMIC DNA]</scope>
    <source>
        <strain evidence="3">IIBBL 274-1</strain>
    </source>
</reference>
<accession>A0A344UJD5</accession>
<dbReference type="PANTHER" id="PTHR35561:SF1">
    <property type="entry name" value="RNA 2',3'-CYCLIC PHOSPHODIESTERASE"/>
    <property type="match status" value="1"/>
</dbReference>
<gene>
    <name evidence="3" type="primary">thpR</name>
    <name evidence="3" type="ORF">DK843_14410</name>
</gene>
<feature type="short sequence motif" description="HXTX 1" evidence="2">
    <location>
        <begin position="39"/>
        <end position="42"/>
    </location>
</feature>
<keyword evidence="1 2" id="KW-0378">Hydrolase</keyword>
<dbReference type="HAMAP" id="MF_01940">
    <property type="entry name" value="RNA_CPDase"/>
    <property type="match status" value="1"/>
</dbReference>
<protein>
    <recommendedName>
        <fullName evidence="2">RNA 2',3'-cyclic phosphodiesterase</fullName>
        <shortName evidence="2">RNA 2',3'-CPDase</shortName>
        <ecNumber evidence="2">3.1.4.58</ecNumber>
    </recommendedName>
</protein>
<sequence length="183" mass="19843">MRAFLACLPPPDCLAALQAWQAGLQECAGGKPLPAAQLHLTLAFLGEATPLQLQSAADCAERAAESLPAALVLDACGSWRDLGWCGPRRPPDDLNRWAERLRADLRAAGVATDGRPYRPHVTLLRGLVRPLPARRLPPLVWPLEEVVLLASELRAAGACYRRLDGWRRPDARPGVAGAIARRE</sequence>
<comment type="catalytic activity">
    <reaction evidence="2">
        <text>a 3'-end 2',3'-cyclophospho-ribonucleotide-RNA + H2O = a 3'-end 2'-phospho-ribonucleotide-RNA + H(+)</text>
        <dbReference type="Rhea" id="RHEA:11828"/>
        <dbReference type="Rhea" id="RHEA-COMP:10464"/>
        <dbReference type="Rhea" id="RHEA-COMP:17353"/>
        <dbReference type="ChEBI" id="CHEBI:15377"/>
        <dbReference type="ChEBI" id="CHEBI:15378"/>
        <dbReference type="ChEBI" id="CHEBI:83064"/>
        <dbReference type="ChEBI" id="CHEBI:173113"/>
        <dbReference type="EC" id="3.1.4.58"/>
    </reaction>
</comment>
<name>A0A344UJD5_9NEIS</name>
<evidence type="ECO:0000313" key="4">
    <source>
        <dbReference type="Proteomes" id="UP000252038"/>
    </source>
</evidence>
<organism evidence="3 4">
    <name type="scientific">Chromobacterium phragmitis</name>
    <dbReference type="NCBI Taxonomy" id="2202141"/>
    <lineage>
        <taxon>Bacteria</taxon>
        <taxon>Pseudomonadati</taxon>
        <taxon>Pseudomonadota</taxon>
        <taxon>Betaproteobacteria</taxon>
        <taxon>Neisseriales</taxon>
        <taxon>Chromobacteriaceae</taxon>
        <taxon>Chromobacterium</taxon>
    </lineage>
</organism>
<dbReference type="InterPro" id="IPR009097">
    <property type="entry name" value="Cyclic_Pdiesterase"/>
</dbReference>
<proteinExistence type="inferred from homology"/>
<comment type="function">
    <text evidence="2">Hydrolyzes RNA 2',3'-cyclic phosphodiester to an RNA 2'-phosphomonoester.</text>
</comment>
<dbReference type="GO" id="GO:0004113">
    <property type="term" value="F:2',3'-cyclic-nucleotide 3'-phosphodiesterase activity"/>
    <property type="evidence" value="ECO:0007669"/>
    <property type="project" value="InterPro"/>
</dbReference>
<evidence type="ECO:0000313" key="3">
    <source>
        <dbReference type="EMBL" id="AXE35383.1"/>
    </source>
</evidence>
<dbReference type="EMBL" id="CP029554">
    <property type="protein sequence ID" value="AXE35383.1"/>
    <property type="molecule type" value="Genomic_DNA"/>
</dbReference>
<dbReference type="SUPFAM" id="SSF55144">
    <property type="entry name" value="LigT-like"/>
    <property type="match status" value="1"/>
</dbReference>
<dbReference type="RefSeq" id="WP_114073605.1">
    <property type="nucleotide sequence ID" value="NZ_CP029554.1"/>
</dbReference>
<feature type="active site" description="Proton donor" evidence="2">
    <location>
        <position position="39"/>
    </location>
</feature>
<dbReference type="KEGG" id="chrb:DK843_14410"/>
<dbReference type="AlphaFoldDB" id="A0A344UJD5"/>
<evidence type="ECO:0000256" key="2">
    <source>
        <dbReference type="HAMAP-Rule" id="MF_01940"/>
    </source>
</evidence>
<evidence type="ECO:0000256" key="1">
    <source>
        <dbReference type="ARBA" id="ARBA00022801"/>
    </source>
</evidence>
<dbReference type="InterPro" id="IPR004175">
    <property type="entry name" value="RNA_CPDase"/>
</dbReference>
<dbReference type="NCBIfam" id="TIGR02258">
    <property type="entry name" value="2_5_ligase"/>
    <property type="match status" value="1"/>
</dbReference>
<dbReference type="Gene3D" id="3.90.1140.10">
    <property type="entry name" value="Cyclic phosphodiesterase"/>
    <property type="match status" value="1"/>
</dbReference>
<dbReference type="PANTHER" id="PTHR35561">
    <property type="entry name" value="RNA 2',3'-CYCLIC PHOSPHODIESTERASE"/>
    <property type="match status" value="1"/>
</dbReference>
<feature type="short sequence motif" description="HXTX 2" evidence="2">
    <location>
        <begin position="120"/>
        <end position="123"/>
    </location>
</feature>
<dbReference type="GO" id="GO:0008664">
    <property type="term" value="F:RNA 2',3'-cyclic 3'-phosphodiesterase activity"/>
    <property type="evidence" value="ECO:0007669"/>
    <property type="project" value="UniProtKB-EC"/>
</dbReference>
<feature type="active site" description="Proton acceptor" evidence="2">
    <location>
        <position position="120"/>
    </location>
</feature>